<dbReference type="OrthoDB" id="9781943at2"/>
<name>D4H4X4_DENA2</name>
<protein>
    <submittedName>
        <fullName evidence="1">Phosphonate ABC transporter, periplasmic phosphonate-binding protein</fullName>
    </submittedName>
</protein>
<dbReference type="RefSeq" id="WP_013011828.1">
    <property type="nucleotide sequence ID" value="NC_013943.1"/>
</dbReference>
<dbReference type="KEGG" id="dap:Dacet_2571"/>
<accession>D4H4X4</accession>
<dbReference type="AlphaFoldDB" id="D4H4X4"/>
<dbReference type="Pfam" id="PF12974">
    <property type="entry name" value="Phosphonate-bd"/>
    <property type="match status" value="1"/>
</dbReference>
<dbReference type="PANTHER" id="PTHR35841:SF1">
    <property type="entry name" value="PHOSPHONATES-BINDING PERIPLASMIC PROTEIN"/>
    <property type="match status" value="1"/>
</dbReference>
<evidence type="ECO:0000313" key="2">
    <source>
        <dbReference type="Proteomes" id="UP000002012"/>
    </source>
</evidence>
<dbReference type="SUPFAM" id="SSF53850">
    <property type="entry name" value="Periplasmic binding protein-like II"/>
    <property type="match status" value="1"/>
</dbReference>
<sequence length="312" mass="34930" precursor="true">MYAILYTQAKFLIRKLRNFALAFILLSLLSCYNQETVVNVNEVILPPKKNISSNTLYIGFDLRWKPVDDVKFYIPLVNYLSQETGYDIKIKVPSDYYKNIQMLGDGDLDISIMGSVSCLIAQKRYGASPLLVGLNEDKQPFYKSAIIVKKGQSEINQISDVKGKVFAFGNRFSTQGYLIPRHMLENINVQMSDIIYEFSSSHDEAAKKVINGIVSAGAIQDKLAIKLANQRMVDILSFSQPYPSSTICISPLSDADKMNKIKSALLRLIPLENVPFVEAGWNMTEMAGGYVDAADIDFSSISTLIRKYSLAK</sequence>
<dbReference type="HOGENOM" id="CLU_051472_6_3_0"/>
<dbReference type="PANTHER" id="PTHR35841">
    <property type="entry name" value="PHOSPHONATES-BINDING PERIPLASMIC PROTEIN"/>
    <property type="match status" value="1"/>
</dbReference>
<dbReference type="Proteomes" id="UP000002012">
    <property type="component" value="Chromosome"/>
</dbReference>
<gene>
    <name evidence="1" type="ordered locus">Dacet_2571</name>
</gene>
<evidence type="ECO:0000313" key="1">
    <source>
        <dbReference type="EMBL" id="ADD69330.1"/>
    </source>
</evidence>
<dbReference type="STRING" id="522772.Dacet_2571"/>
<dbReference type="eggNOG" id="COG3221">
    <property type="taxonomic scope" value="Bacteria"/>
</dbReference>
<reference evidence="1 2" key="1">
    <citation type="journal article" date="2010" name="Stand. Genomic Sci.">
        <title>Complete genome sequence of Denitrovibrio acetiphilus type strain (N2460).</title>
        <authorList>
            <person name="Kiss H."/>
            <person name="Lang E."/>
            <person name="Lapidus A."/>
            <person name="Copeland A."/>
            <person name="Nolan M."/>
            <person name="Glavina Del Rio T."/>
            <person name="Chen F."/>
            <person name="Lucas S."/>
            <person name="Tice H."/>
            <person name="Cheng J.F."/>
            <person name="Han C."/>
            <person name="Goodwin L."/>
            <person name="Pitluck S."/>
            <person name="Liolios K."/>
            <person name="Pati A."/>
            <person name="Ivanova N."/>
            <person name="Mavromatis K."/>
            <person name="Chen A."/>
            <person name="Palaniappan K."/>
            <person name="Land M."/>
            <person name="Hauser L."/>
            <person name="Chang Y.J."/>
            <person name="Jeffries C.D."/>
            <person name="Detter J.C."/>
            <person name="Brettin T."/>
            <person name="Spring S."/>
            <person name="Rohde M."/>
            <person name="Goker M."/>
            <person name="Woyke T."/>
            <person name="Bristow J."/>
            <person name="Eisen J.A."/>
            <person name="Markowitz V."/>
            <person name="Hugenholtz P."/>
            <person name="Kyrpides N.C."/>
            <person name="Klenk H.P."/>
        </authorList>
    </citation>
    <scope>NUCLEOTIDE SEQUENCE [LARGE SCALE GENOMIC DNA]</scope>
    <source>
        <strain evidence="2">DSM 12809 / NBRC 114555 / N2460</strain>
    </source>
</reference>
<dbReference type="PaxDb" id="522772-Dacet_2571"/>
<proteinExistence type="predicted"/>
<organism evidence="1 2">
    <name type="scientific">Denitrovibrio acetiphilus (strain DSM 12809 / NBRC 114555 / N2460)</name>
    <dbReference type="NCBI Taxonomy" id="522772"/>
    <lineage>
        <taxon>Bacteria</taxon>
        <taxon>Pseudomonadati</taxon>
        <taxon>Deferribacterota</taxon>
        <taxon>Deferribacteres</taxon>
        <taxon>Deferribacterales</taxon>
        <taxon>Geovibrionaceae</taxon>
        <taxon>Denitrovibrio</taxon>
    </lineage>
</organism>
<dbReference type="InParanoid" id="D4H4X4"/>
<dbReference type="EMBL" id="CP001968">
    <property type="protein sequence ID" value="ADD69330.1"/>
    <property type="molecule type" value="Genomic_DNA"/>
</dbReference>
<keyword evidence="2" id="KW-1185">Reference proteome</keyword>
<dbReference type="Gene3D" id="3.40.190.10">
    <property type="entry name" value="Periplasmic binding protein-like II"/>
    <property type="match status" value="2"/>
</dbReference>